<dbReference type="Gene3D" id="1.10.357.10">
    <property type="entry name" value="Tetracycline Repressor, domain 2"/>
    <property type="match status" value="1"/>
</dbReference>
<dbReference type="SUPFAM" id="SSF46689">
    <property type="entry name" value="Homeodomain-like"/>
    <property type="match status" value="1"/>
</dbReference>
<evidence type="ECO:0000256" key="2">
    <source>
        <dbReference type="PROSITE-ProRule" id="PRU00335"/>
    </source>
</evidence>
<reference evidence="4" key="1">
    <citation type="submission" date="2020-02" db="EMBL/GenBank/DDBJ databases">
        <authorList>
            <person name="Shen X.-R."/>
            <person name="Zhang Y.-X."/>
        </authorList>
    </citation>
    <scope>NUCLEOTIDE SEQUENCE</scope>
    <source>
        <strain evidence="4">SYP-B3998</strain>
    </source>
</reference>
<dbReference type="PANTHER" id="PTHR43479:SF7">
    <property type="entry name" value="TETR-FAMILY TRANSCRIPTIONAL REGULATOR"/>
    <property type="match status" value="1"/>
</dbReference>
<evidence type="ECO:0000259" key="3">
    <source>
        <dbReference type="PROSITE" id="PS50977"/>
    </source>
</evidence>
<dbReference type="GO" id="GO:0003677">
    <property type="term" value="F:DNA binding"/>
    <property type="evidence" value="ECO:0007669"/>
    <property type="project" value="UniProtKB-UniRule"/>
</dbReference>
<feature type="domain" description="HTH tetR-type" evidence="3">
    <location>
        <begin position="10"/>
        <end position="70"/>
    </location>
</feature>
<feature type="DNA-binding region" description="H-T-H motif" evidence="2">
    <location>
        <begin position="33"/>
        <end position="52"/>
    </location>
</feature>
<protein>
    <submittedName>
        <fullName evidence="4">TetR family transcriptional regulator</fullName>
    </submittedName>
</protein>
<dbReference type="InterPro" id="IPR050624">
    <property type="entry name" value="HTH-type_Tx_Regulator"/>
</dbReference>
<dbReference type="InterPro" id="IPR009057">
    <property type="entry name" value="Homeodomain-like_sf"/>
</dbReference>
<dbReference type="EMBL" id="JAAIKC010000001">
    <property type="protein sequence ID" value="NEW04933.1"/>
    <property type="molecule type" value="Genomic_DNA"/>
</dbReference>
<comment type="caution">
    <text evidence="4">The sequence shown here is derived from an EMBL/GenBank/DDBJ whole genome shotgun (WGS) entry which is preliminary data.</text>
</comment>
<evidence type="ECO:0000313" key="4">
    <source>
        <dbReference type="EMBL" id="NEW04933.1"/>
    </source>
</evidence>
<dbReference type="PROSITE" id="PS50977">
    <property type="entry name" value="HTH_TETR_2"/>
    <property type="match status" value="1"/>
</dbReference>
<organism evidence="4">
    <name type="scientific">Paenibacillus sp. SYP-B3998</name>
    <dbReference type="NCBI Taxonomy" id="2678564"/>
    <lineage>
        <taxon>Bacteria</taxon>
        <taxon>Bacillati</taxon>
        <taxon>Bacillota</taxon>
        <taxon>Bacilli</taxon>
        <taxon>Bacillales</taxon>
        <taxon>Paenibacillaceae</taxon>
        <taxon>Paenibacillus</taxon>
    </lineage>
</organism>
<gene>
    <name evidence="4" type="ORF">GK047_02735</name>
</gene>
<accession>A0A6G3ZRV3</accession>
<dbReference type="AlphaFoldDB" id="A0A6G3ZRV3"/>
<sequence length="188" mass="22310">MIEPANKLSLRSQEWIQTALFQLMEKKPYSQISITEIADRAGLARQTFYRNYLDKDEILLKYLNGLMIGMWKDFNQSQSYSEDMFIMLFRNWQLHAPRALIHNIMLTDRKIRQIIYKSLSEFIDELFINNDEESTADQATNSRRYAQKSFSALVHVMLIEWTLQEYNMSPEEMGRLVNELSASMRTFL</sequence>
<dbReference type="RefSeq" id="WP_163940813.1">
    <property type="nucleotide sequence ID" value="NZ_JAAIKC010000001.1"/>
</dbReference>
<dbReference type="Pfam" id="PF00440">
    <property type="entry name" value="TetR_N"/>
    <property type="match status" value="1"/>
</dbReference>
<dbReference type="PANTHER" id="PTHR43479">
    <property type="entry name" value="ACREF/ENVCD OPERON REPRESSOR-RELATED"/>
    <property type="match status" value="1"/>
</dbReference>
<keyword evidence="1 2" id="KW-0238">DNA-binding</keyword>
<name>A0A6G3ZRV3_9BACL</name>
<dbReference type="InterPro" id="IPR001647">
    <property type="entry name" value="HTH_TetR"/>
</dbReference>
<evidence type="ECO:0000256" key="1">
    <source>
        <dbReference type="ARBA" id="ARBA00023125"/>
    </source>
</evidence>
<proteinExistence type="predicted"/>